<dbReference type="SUPFAM" id="SSF117782">
    <property type="entry name" value="YbjQ-like"/>
    <property type="match status" value="1"/>
</dbReference>
<evidence type="ECO:0000313" key="1">
    <source>
        <dbReference type="EMBL" id="MFD3393733.1"/>
    </source>
</evidence>
<dbReference type="PROSITE" id="PS51257">
    <property type="entry name" value="PROKAR_LIPOPROTEIN"/>
    <property type="match status" value="1"/>
</dbReference>
<proteinExistence type="predicted"/>
<dbReference type="EMBL" id="JBBKXZ010000001">
    <property type="protein sequence ID" value="MFD3393733.1"/>
    <property type="molecule type" value="Genomic_DNA"/>
</dbReference>
<dbReference type="Proteomes" id="UP001598138">
    <property type="component" value="Unassembled WGS sequence"/>
</dbReference>
<protein>
    <recommendedName>
        <fullName evidence="3">Heavy metal-binding domain-containing protein</fullName>
    </recommendedName>
</protein>
<keyword evidence="2" id="KW-1185">Reference proteome</keyword>
<organism evidence="1 2">
    <name type="scientific">Aquirufa avitistagni</name>
    <dbReference type="NCBI Taxonomy" id="3104728"/>
    <lineage>
        <taxon>Bacteria</taxon>
        <taxon>Pseudomonadati</taxon>
        <taxon>Bacteroidota</taxon>
        <taxon>Cytophagia</taxon>
        <taxon>Cytophagales</taxon>
        <taxon>Flectobacillaceae</taxon>
        <taxon>Aquirufa</taxon>
    </lineage>
</organism>
<gene>
    <name evidence="1" type="ORF">U0R10_03775</name>
</gene>
<accession>A0ABW6DD56</accession>
<comment type="caution">
    <text evidence="1">The sequence shown here is derived from an EMBL/GenBank/DDBJ whole genome shotgun (WGS) entry which is preliminary data.</text>
</comment>
<sequence>MIQNPSKWALGLLLITGISCSKHIQPNTYYSPDFKNGGVERHDGLGFEIPVKYAIDVVYFNETPKQSYELIESISISDEVPLTVNQTQNDKMLYRGVHQNKKKEILEKMVSKAEELGASALIDVKYSVYSTKDANGYQFTGKAVRYVVK</sequence>
<dbReference type="RefSeq" id="WP_377982610.1">
    <property type="nucleotide sequence ID" value="NZ_JBBKXZ010000001.1"/>
</dbReference>
<reference evidence="1 2" key="1">
    <citation type="submission" date="2024-03" db="EMBL/GenBank/DDBJ databases">
        <title>Aquirufa genome sequencing.</title>
        <authorList>
            <person name="Pitt A."/>
            <person name="Hahn M.W."/>
        </authorList>
    </citation>
    <scope>NUCLEOTIDE SEQUENCE [LARGE SCALE GENOMIC DNA]</scope>
    <source>
        <strain evidence="1 2">OSTEICH-129V</strain>
    </source>
</reference>
<evidence type="ECO:0008006" key="3">
    <source>
        <dbReference type="Google" id="ProtNLM"/>
    </source>
</evidence>
<name>A0ABW6DD56_9BACT</name>
<dbReference type="InterPro" id="IPR035439">
    <property type="entry name" value="UPF0145_dom_sf"/>
</dbReference>
<evidence type="ECO:0000313" key="2">
    <source>
        <dbReference type="Proteomes" id="UP001598138"/>
    </source>
</evidence>